<dbReference type="EMBL" id="JBGBPQ010000006">
    <property type="protein sequence ID" value="KAL1522914.1"/>
    <property type="molecule type" value="Genomic_DNA"/>
</dbReference>
<sequence length="100" mass="10164">MAMVVVVVEAMPGTAVVQGMVDVDAEAAEGKRGQEAVEVAGLEAEEAGEFQAGMVVGDSARGKAMAEMVEEAMESAREAAREAELPGGAVETVVEAKALV</sequence>
<gene>
    <name evidence="1" type="ORF">AB1Y20_017879</name>
</gene>
<name>A0AB34JLT9_PRYPA</name>
<protein>
    <submittedName>
        <fullName evidence="1">Uncharacterized protein</fullName>
    </submittedName>
</protein>
<comment type="caution">
    <text evidence="1">The sequence shown here is derived from an EMBL/GenBank/DDBJ whole genome shotgun (WGS) entry which is preliminary data.</text>
</comment>
<evidence type="ECO:0000313" key="2">
    <source>
        <dbReference type="Proteomes" id="UP001515480"/>
    </source>
</evidence>
<accession>A0AB34JLT9</accession>
<dbReference type="Proteomes" id="UP001515480">
    <property type="component" value="Unassembled WGS sequence"/>
</dbReference>
<reference evidence="1 2" key="1">
    <citation type="journal article" date="2024" name="Science">
        <title>Giant polyketide synthase enzymes in the biosynthesis of giant marine polyether toxins.</title>
        <authorList>
            <person name="Fallon T.R."/>
            <person name="Shende V.V."/>
            <person name="Wierzbicki I.H."/>
            <person name="Pendleton A.L."/>
            <person name="Watervoot N.F."/>
            <person name="Auber R.P."/>
            <person name="Gonzalez D.J."/>
            <person name="Wisecaver J.H."/>
            <person name="Moore B.S."/>
        </authorList>
    </citation>
    <scope>NUCLEOTIDE SEQUENCE [LARGE SCALE GENOMIC DNA]</scope>
    <source>
        <strain evidence="1 2">12B1</strain>
    </source>
</reference>
<organism evidence="1 2">
    <name type="scientific">Prymnesium parvum</name>
    <name type="common">Toxic golden alga</name>
    <dbReference type="NCBI Taxonomy" id="97485"/>
    <lineage>
        <taxon>Eukaryota</taxon>
        <taxon>Haptista</taxon>
        <taxon>Haptophyta</taxon>
        <taxon>Prymnesiophyceae</taxon>
        <taxon>Prymnesiales</taxon>
        <taxon>Prymnesiaceae</taxon>
        <taxon>Prymnesium</taxon>
    </lineage>
</organism>
<keyword evidence="2" id="KW-1185">Reference proteome</keyword>
<dbReference type="AlphaFoldDB" id="A0AB34JLT9"/>
<evidence type="ECO:0000313" key="1">
    <source>
        <dbReference type="EMBL" id="KAL1522914.1"/>
    </source>
</evidence>
<proteinExistence type="predicted"/>